<dbReference type="InterPro" id="IPR002109">
    <property type="entry name" value="Glutaredoxin"/>
</dbReference>
<dbReference type="Pfam" id="PF00462">
    <property type="entry name" value="Glutaredoxin"/>
    <property type="match status" value="1"/>
</dbReference>
<dbReference type="Gene3D" id="3.40.30.10">
    <property type="entry name" value="Glutaredoxin"/>
    <property type="match status" value="1"/>
</dbReference>
<dbReference type="Proteomes" id="UP001060368">
    <property type="component" value="Chromosome"/>
</dbReference>
<dbReference type="GeneID" id="74308728"/>
<evidence type="ECO:0000259" key="1">
    <source>
        <dbReference type="PROSITE" id="PS50404"/>
    </source>
</evidence>
<dbReference type="SUPFAM" id="SSF52833">
    <property type="entry name" value="Thioredoxin-like"/>
    <property type="match status" value="1"/>
</dbReference>
<gene>
    <name evidence="2" type="ORF">L6E24_13450</name>
</gene>
<keyword evidence="3" id="KW-1185">Reference proteome</keyword>
<feature type="domain" description="GST N-terminal" evidence="1">
    <location>
        <begin position="12"/>
        <end position="93"/>
    </location>
</feature>
<evidence type="ECO:0000313" key="3">
    <source>
        <dbReference type="Proteomes" id="UP001060368"/>
    </source>
</evidence>
<dbReference type="InterPro" id="IPR004045">
    <property type="entry name" value="Glutathione_S-Trfase_N"/>
</dbReference>
<dbReference type="PROSITE" id="PS50404">
    <property type="entry name" value="GST_NTER"/>
    <property type="match status" value="1"/>
</dbReference>
<dbReference type="AlphaFoldDB" id="A0A9E7TK44"/>
<accession>A0A9E7TK44</accession>
<name>A0A9E7TK44_9EURY</name>
<protein>
    <submittedName>
        <fullName evidence="2">Glutaredoxin family protein</fullName>
    </submittedName>
</protein>
<proteinExistence type="predicted"/>
<sequence length="93" mass="10574">MEWIHVDGKDAGDVKLYALSTCIHCKKTKEFLKSSGIAFDYIFVDLLEEKKIYEIYEEVKRFNPAGSFPTIIINGEKVIVGSRLDEISEALCL</sequence>
<dbReference type="RefSeq" id="WP_257742475.1">
    <property type="nucleotide sequence ID" value="NZ_CP096115.1"/>
</dbReference>
<organism evidence="2 3">
    <name type="scientific">Methanoplanus endosymbiosus</name>
    <dbReference type="NCBI Taxonomy" id="33865"/>
    <lineage>
        <taxon>Archaea</taxon>
        <taxon>Methanobacteriati</taxon>
        <taxon>Methanobacteriota</taxon>
        <taxon>Stenosarchaea group</taxon>
        <taxon>Methanomicrobia</taxon>
        <taxon>Methanomicrobiales</taxon>
        <taxon>Methanomicrobiaceae</taxon>
        <taxon>Methanoplanus</taxon>
    </lineage>
</organism>
<dbReference type="EMBL" id="CP096115">
    <property type="protein sequence ID" value="UUX92325.1"/>
    <property type="molecule type" value="Genomic_DNA"/>
</dbReference>
<reference evidence="2" key="1">
    <citation type="submission" date="2022-04" db="EMBL/GenBank/DDBJ databases">
        <title>Complete genome of Methanoplanus endosymbiosus DSM 3599.</title>
        <authorList>
            <person name="Chen S.-C."/>
            <person name="You Y.-T."/>
            <person name="Zhou Y.-Z."/>
            <person name="Lai M.-C."/>
        </authorList>
    </citation>
    <scope>NUCLEOTIDE SEQUENCE</scope>
    <source>
        <strain evidence="2">DSM 3599</strain>
    </source>
</reference>
<dbReference type="InterPro" id="IPR036249">
    <property type="entry name" value="Thioredoxin-like_sf"/>
</dbReference>
<evidence type="ECO:0000313" key="2">
    <source>
        <dbReference type="EMBL" id="UUX92325.1"/>
    </source>
</evidence>
<dbReference type="KEGG" id="mend:L6E24_13450"/>
<dbReference type="PROSITE" id="PS51354">
    <property type="entry name" value="GLUTAREDOXIN_2"/>
    <property type="match status" value="1"/>
</dbReference>
<dbReference type="CDD" id="cd02976">
    <property type="entry name" value="NrdH"/>
    <property type="match status" value="1"/>
</dbReference>